<organism evidence="9 10">
    <name type="scientific">Effrenium voratum</name>
    <dbReference type="NCBI Taxonomy" id="2562239"/>
    <lineage>
        <taxon>Eukaryota</taxon>
        <taxon>Sar</taxon>
        <taxon>Alveolata</taxon>
        <taxon>Dinophyceae</taxon>
        <taxon>Suessiales</taxon>
        <taxon>Symbiodiniaceae</taxon>
        <taxon>Effrenium</taxon>
    </lineage>
</organism>
<comment type="caution">
    <text evidence="9">The sequence shown here is derived from an EMBL/GenBank/DDBJ whole genome shotgun (WGS) entry which is preliminary data.</text>
</comment>
<gene>
    <name evidence="9" type="ORF">EVOR1521_LOCUS25892</name>
</gene>
<proteinExistence type="predicted"/>
<feature type="coiled-coil region" evidence="6">
    <location>
        <begin position="316"/>
        <end position="357"/>
    </location>
</feature>
<dbReference type="SUPFAM" id="SSF57863">
    <property type="entry name" value="ArfGap/RecO-like zinc finger"/>
    <property type="match status" value="1"/>
</dbReference>
<evidence type="ECO:0000256" key="3">
    <source>
        <dbReference type="ARBA" id="ARBA00022771"/>
    </source>
</evidence>
<dbReference type="AlphaFoldDB" id="A0AA36JD64"/>
<evidence type="ECO:0000256" key="1">
    <source>
        <dbReference type="ARBA" id="ARBA00022468"/>
    </source>
</evidence>
<dbReference type="GO" id="GO:0005096">
    <property type="term" value="F:GTPase activator activity"/>
    <property type="evidence" value="ECO:0007669"/>
    <property type="project" value="UniProtKB-KW"/>
</dbReference>
<evidence type="ECO:0000256" key="4">
    <source>
        <dbReference type="ARBA" id="ARBA00022833"/>
    </source>
</evidence>
<dbReference type="SMART" id="SM00105">
    <property type="entry name" value="ArfGap"/>
    <property type="match status" value="1"/>
</dbReference>
<evidence type="ECO:0000313" key="10">
    <source>
        <dbReference type="Proteomes" id="UP001178507"/>
    </source>
</evidence>
<dbReference type="PRINTS" id="PR00405">
    <property type="entry name" value="REVINTRACTNG"/>
</dbReference>
<dbReference type="PANTHER" id="PTHR45686">
    <property type="entry name" value="ADP-RIBOSYLATION FACTOR GTPASE ACTIVATING PROTEIN 3, ISOFORM H-RELATED"/>
    <property type="match status" value="1"/>
</dbReference>
<keyword evidence="1" id="KW-0343">GTPase activation</keyword>
<dbReference type="PROSITE" id="PS50115">
    <property type="entry name" value="ARFGAP"/>
    <property type="match status" value="1"/>
</dbReference>
<dbReference type="Pfam" id="PF01412">
    <property type="entry name" value="ArfGap"/>
    <property type="match status" value="1"/>
</dbReference>
<evidence type="ECO:0000256" key="5">
    <source>
        <dbReference type="PROSITE-ProRule" id="PRU00288"/>
    </source>
</evidence>
<evidence type="ECO:0000256" key="7">
    <source>
        <dbReference type="SAM" id="MobiDB-lite"/>
    </source>
</evidence>
<evidence type="ECO:0000259" key="8">
    <source>
        <dbReference type="PROSITE" id="PS50115"/>
    </source>
</evidence>
<keyword evidence="2" id="KW-0479">Metal-binding</keyword>
<dbReference type="InterPro" id="IPR037278">
    <property type="entry name" value="ARFGAP/RecO"/>
</dbReference>
<accession>A0AA36JD64</accession>
<feature type="region of interest" description="Disordered" evidence="7">
    <location>
        <begin position="617"/>
        <end position="654"/>
    </location>
</feature>
<evidence type="ECO:0000313" key="9">
    <source>
        <dbReference type="EMBL" id="CAJ1403155.1"/>
    </source>
</evidence>
<keyword evidence="6" id="KW-0175">Coiled coil</keyword>
<dbReference type="EMBL" id="CAUJNA010003483">
    <property type="protein sequence ID" value="CAJ1403155.1"/>
    <property type="molecule type" value="Genomic_DNA"/>
</dbReference>
<keyword evidence="3 5" id="KW-0863">Zinc-finger</keyword>
<dbReference type="InterPro" id="IPR038508">
    <property type="entry name" value="ArfGAP_dom_sf"/>
</dbReference>
<dbReference type="Proteomes" id="UP001178507">
    <property type="component" value="Unassembled WGS sequence"/>
</dbReference>
<protein>
    <recommendedName>
        <fullName evidence="8">Arf-GAP domain-containing protein</fullName>
    </recommendedName>
</protein>
<dbReference type="GO" id="GO:0000139">
    <property type="term" value="C:Golgi membrane"/>
    <property type="evidence" value="ECO:0007669"/>
    <property type="project" value="GOC"/>
</dbReference>
<dbReference type="InterPro" id="IPR001164">
    <property type="entry name" value="ArfGAP_dom"/>
</dbReference>
<reference evidence="9" key="1">
    <citation type="submission" date="2023-08" db="EMBL/GenBank/DDBJ databases">
        <authorList>
            <person name="Chen Y."/>
            <person name="Shah S."/>
            <person name="Dougan E. K."/>
            <person name="Thang M."/>
            <person name="Chan C."/>
        </authorList>
    </citation>
    <scope>NUCLEOTIDE SEQUENCE</scope>
</reference>
<dbReference type="PANTHER" id="PTHR45686:SF4">
    <property type="entry name" value="ADP-RIBOSYLATION FACTOR GTPASE ACTIVATING PROTEIN 3, ISOFORM H"/>
    <property type="match status" value="1"/>
</dbReference>
<evidence type="ECO:0000256" key="2">
    <source>
        <dbReference type="ARBA" id="ARBA00022723"/>
    </source>
</evidence>
<dbReference type="Gene3D" id="1.10.220.150">
    <property type="entry name" value="Arf GTPase activating protein"/>
    <property type="match status" value="1"/>
</dbReference>
<keyword evidence="4" id="KW-0862">Zinc</keyword>
<dbReference type="GO" id="GO:0048205">
    <property type="term" value="P:COPI coating of Golgi vesicle"/>
    <property type="evidence" value="ECO:0007669"/>
    <property type="project" value="TreeGrafter"/>
</dbReference>
<feature type="domain" description="Arf-GAP" evidence="8">
    <location>
        <begin position="500"/>
        <end position="579"/>
    </location>
</feature>
<feature type="compositionally biased region" description="Low complexity" evidence="7">
    <location>
        <begin position="622"/>
        <end position="641"/>
    </location>
</feature>
<keyword evidence="10" id="KW-1185">Reference proteome</keyword>
<dbReference type="GO" id="GO:0008270">
    <property type="term" value="F:zinc ion binding"/>
    <property type="evidence" value="ECO:0007669"/>
    <property type="project" value="UniProtKB-KW"/>
</dbReference>
<name>A0AA36JD64_9DINO</name>
<sequence>MSWLTGKVASLVREGPQLSADELAQTLEQRAKALSAPRSAAWLLGHWLEQCNGSEVFVLPRGGSEWHIGFQQVLLRSSAFELVLEACAKQKPLRESLTPGPGASSQLLEQSKQLRQSLHNMAERLLLPGALEVWPSLLDALLTEHRAPLPWDAWARRLLGALKRPWQREALTLQLNRWDQRAADLAGEASSGYSEGTATMMAGGATLSKQGIRAEMSRRRLPQLGAEAARRRLRAELLCAALEALRAAQDQNGAGSQEIQHLIADAGLAMESLDSGLDSSAAHSASLSSALSDCSGELQRQMAAVMLTQEAFVERRGRLQDERRRLHMRLEELDAEVTQLDTEAQRCNEQIQQLQAQFSQNTSHYGGLLGGSSSAQQRLSHRKSKAGAFQSCARAALELARAEEARRAPELCAHLRRRRAALAKQAASYLRQERLRLGAIADLASEKSPGAEPEVELAAQAQEAWRSAQALLQRAQHLLEAEEEETEEPEDAPGEEVPEAEALAFFSRVPEEDKICADCLSSAEWASVTYGIYLCVDCAGRHRGLGVHLSFVRSLGMDRWTAPQLRRMELGGSQRFRDFMAAYPALDSELGARYGSRAARFYRRALTARLSNPAGAAGGEGLPAAPAAEEGQRPAETAEVAAESEEGPSLASEQQLLETTFLELQGKLAALA</sequence>
<evidence type="ECO:0000256" key="6">
    <source>
        <dbReference type="SAM" id="Coils"/>
    </source>
</evidence>